<evidence type="ECO:0000313" key="1">
    <source>
        <dbReference type="EMBL" id="MBH8566022.1"/>
    </source>
</evidence>
<proteinExistence type="predicted"/>
<sequence>MGKIARFKEIKIESKRTILVKNFCAFNPKYAIFLCVFRGSRASVGKAARARCLAFARDYPQYKSPSSANETALLWEWEIGRKLPFCALPTFLRRYRFANTTWLSPRYSN</sequence>
<organism evidence="1 2">
    <name type="scientific">Amazonocrinis nigriterrae CENA67</name>
    <dbReference type="NCBI Taxonomy" id="2794033"/>
    <lineage>
        <taxon>Bacteria</taxon>
        <taxon>Bacillati</taxon>
        <taxon>Cyanobacteriota</taxon>
        <taxon>Cyanophyceae</taxon>
        <taxon>Nostocales</taxon>
        <taxon>Nostocaceae</taxon>
        <taxon>Amazonocrinis</taxon>
        <taxon>Amazonocrinis nigriterrae</taxon>
    </lineage>
</organism>
<name>A0A8J7HUJ5_9NOST</name>
<dbReference type="Proteomes" id="UP000632766">
    <property type="component" value="Unassembled WGS sequence"/>
</dbReference>
<gene>
    <name evidence="1" type="ORF">I8748_28325</name>
</gene>
<accession>A0A8J7HUJ5</accession>
<evidence type="ECO:0000313" key="2">
    <source>
        <dbReference type="Proteomes" id="UP000632766"/>
    </source>
</evidence>
<protein>
    <submittedName>
        <fullName evidence="1">Uncharacterized protein</fullName>
    </submittedName>
</protein>
<comment type="caution">
    <text evidence="1">The sequence shown here is derived from an EMBL/GenBank/DDBJ whole genome shotgun (WGS) entry which is preliminary data.</text>
</comment>
<reference evidence="1 2" key="1">
    <citation type="journal article" date="2021" name="Int. J. Syst. Evol. Microbiol.">
        <title>Amazonocrinis nigriterrae gen. nov., sp. nov., Atlanticothrix silvestris gen. nov., sp. nov. and Dendronalium phyllosphericum gen. nov., sp. nov., nostocacean cyanobacteria from Brazilian environments.</title>
        <authorList>
            <person name="Alvarenga D.O."/>
            <person name="Andreote A.P.D."/>
            <person name="Branco L.H.Z."/>
            <person name="Delbaje E."/>
            <person name="Cruz R.B."/>
            <person name="Varani A.M."/>
            <person name="Fiore M.F."/>
        </authorList>
    </citation>
    <scope>NUCLEOTIDE SEQUENCE [LARGE SCALE GENOMIC DNA]</scope>
    <source>
        <strain evidence="1 2">CENA67</strain>
    </source>
</reference>
<keyword evidence="2" id="KW-1185">Reference proteome</keyword>
<dbReference type="AlphaFoldDB" id="A0A8J7HUJ5"/>
<dbReference type="EMBL" id="JAECZC010000081">
    <property type="protein sequence ID" value="MBH8566022.1"/>
    <property type="molecule type" value="Genomic_DNA"/>
</dbReference>
<dbReference type="RefSeq" id="WP_198127794.1">
    <property type="nucleotide sequence ID" value="NZ_JAECZC010000081.1"/>
</dbReference>